<evidence type="ECO:0000313" key="5">
    <source>
        <dbReference type="EMBL" id="CAF1101128.1"/>
    </source>
</evidence>
<evidence type="ECO:0000256" key="1">
    <source>
        <dbReference type="ARBA" id="ARBA00022723"/>
    </source>
</evidence>
<keyword evidence="6" id="KW-1185">Reference proteome</keyword>
<dbReference type="Pfam" id="PF04500">
    <property type="entry name" value="FLYWCH"/>
    <property type="match status" value="1"/>
</dbReference>
<dbReference type="Gene3D" id="2.20.25.240">
    <property type="match status" value="1"/>
</dbReference>
<dbReference type="EMBL" id="CAJNOC010007562">
    <property type="protein sequence ID" value="CAF1101128.1"/>
    <property type="molecule type" value="Genomic_DNA"/>
</dbReference>
<evidence type="ECO:0000259" key="4">
    <source>
        <dbReference type="Pfam" id="PF04500"/>
    </source>
</evidence>
<evidence type="ECO:0000256" key="2">
    <source>
        <dbReference type="ARBA" id="ARBA00022771"/>
    </source>
</evidence>
<dbReference type="InterPro" id="IPR007588">
    <property type="entry name" value="Znf_FLYWCH"/>
</dbReference>
<proteinExistence type="predicted"/>
<evidence type="ECO:0000313" key="6">
    <source>
        <dbReference type="Proteomes" id="UP000663879"/>
    </source>
</evidence>
<gene>
    <name evidence="5" type="ORF">OXX778_LOCUS21154</name>
</gene>
<sequence length="198" mass="23290">MKKSLSLDFNNSPLRLRNRLIPRKKPFPEINLEVTEEIQNCQNNVCLVRSSSSSSIWSQKLNEAFDEFENEVFHEDDLENDIESREMASNLIDLAENLVNDVNEDLNFCKTSRDKPKLIFQNHEFILEKQYKDTLYWKCAYSKPQCKARTHTNLKREPIKLKNVNHIDEPNPEKLTTEIIKSKIKSRAKETLELSNHI</sequence>
<keyword evidence="2" id="KW-0863">Zinc-finger</keyword>
<keyword evidence="3" id="KW-0862">Zinc</keyword>
<dbReference type="Proteomes" id="UP000663879">
    <property type="component" value="Unassembled WGS sequence"/>
</dbReference>
<dbReference type="AlphaFoldDB" id="A0A814P3T1"/>
<protein>
    <recommendedName>
        <fullName evidence="4">FLYWCH-type domain-containing protein</fullName>
    </recommendedName>
</protein>
<feature type="domain" description="FLYWCH-type" evidence="4">
    <location>
        <begin position="108"/>
        <end position="166"/>
    </location>
</feature>
<accession>A0A814P3T1</accession>
<dbReference type="GO" id="GO:0008270">
    <property type="term" value="F:zinc ion binding"/>
    <property type="evidence" value="ECO:0007669"/>
    <property type="project" value="UniProtKB-KW"/>
</dbReference>
<name>A0A814P3T1_9BILA</name>
<reference evidence="5" key="1">
    <citation type="submission" date="2021-02" db="EMBL/GenBank/DDBJ databases">
        <authorList>
            <person name="Nowell W R."/>
        </authorList>
    </citation>
    <scope>NUCLEOTIDE SEQUENCE</scope>
    <source>
        <strain evidence="5">Ploen Becks lab</strain>
    </source>
</reference>
<evidence type="ECO:0000256" key="3">
    <source>
        <dbReference type="ARBA" id="ARBA00022833"/>
    </source>
</evidence>
<comment type="caution">
    <text evidence="5">The sequence shown here is derived from an EMBL/GenBank/DDBJ whole genome shotgun (WGS) entry which is preliminary data.</text>
</comment>
<keyword evidence="1" id="KW-0479">Metal-binding</keyword>
<organism evidence="5 6">
    <name type="scientific">Brachionus calyciflorus</name>
    <dbReference type="NCBI Taxonomy" id="104777"/>
    <lineage>
        <taxon>Eukaryota</taxon>
        <taxon>Metazoa</taxon>
        <taxon>Spiralia</taxon>
        <taxon>Gnathifera</taxon>
        <taxon>Rotifera</taxon>
        <taxon>Eurotatoria</taxon>
        <taxon>Monogononta</taxon>
        <taxon>Pseudotrocha</taxon>
        <taxon>Ploima</taxon>
        <taxon>Brachionidae</taxon>
        <taxon>Brachionus</taxon>
    </lineage>
</organism>